<evidence type="ECO:0000256" key="2">
    <source>
        <dbReference type="ARBA" id="ARBA00005019"/>
    </source>
</evidence>
<evidence type="ECO:0000256" key="11">
    <source>
        <dbReference type="HAMAP-Rule" id="MF_00244"/>
    </source>
</evidence>
<comment type="similarity">
    <text evidence="3 11">Belongs to the NadD family.</text>
</comment>
<feature type="region of interest" description="Disordered" evidence="12">
    <location>
        <begin position="232"/>
        <end position="255"/>
    </location>
</feature>
<feature type="domain" description="Cytidyltransferase-like" evidence="13">
    <location>
        <begin position="38"/>
        <end position="220"/>
    </location>
</feature>
<comment type="pathway">
    <text evidence="2 11">Cofactor biosynthesis; NAD(+) biosynthesis; deamido-NAD(+) from nicotinate D-ribonucleotide: step 1/1.</text>
</comment>
<dbReference type="InterPro" id="IPR014729">
    <property type="entry name" value="Rossmann-like_a/b/a_fold"/>
</dbReference>
<keyword evidence="6 11" id="KW-0548">Nucleotidyltransferase</keyword>
<dbReference type="NCBIfam" id="NF000843">
    <property type="entry name" value="PRK00071.2-2"/>
    <property type="match status" value="1"/>
</dbReference>
<organism evidence="14 15">
    <name type="scientific">Muricoccus roseus</name>
    <dbReference type="NCBI Taxonomy" id="198092"/>
    <lineage>
        <taxon>Bacteria</taxon>
        <taxon>Pseudomonadati</taxon>
        <taxon>Pseudomonadota</taxon>
        <taxon>Alphaproteobacteria</taxon>
        <taxon>Acetobacterales</taxon>
        <taxon>Roseomonadaceae</taxon>
        <taxon>Muricoccus</taxon>
    </lineage>
</organism>
<evidence type="ECO:0000256" key="7">
    <source>
        <dbReference type="ARBA" id="ARBA00022741"/>
    </source>
</evidence>
<evidence type="ECO:0000313" key="15">
    <source>
        <dbReference type="Proteomes" id="UP000184387"/>
    </source>
</evidence>
<dbReference type="OrthoDB" id="5295945at2"/>
<dbReference type="InterPro" id="IPR005248">
    <property type="entry name" value="NadD/NMNAT"/>
</dbReference>
<keyword evidence="4 11" id="KW-0662">Pyridine nucleotide biosynthesis</keyword>
<reference evidence="14 15" key="1">
    <citation type="submission" date="2016-11" db="EMBL/GenBank/DDBJ databases">
        <authorList>
            <person name="Jaros S."/>
            <person name="Januszkiewicz K."/>
            <person name="Wedrychowicz H."/>
        </authorList>
    </citation>
    <scope>NUCLEOTIDE SEQUENCE [LARGE SCALE GENOMIC DNA]</scope>
    <source>
        <strain evidence="14 15">DSM 14916</strain>
    </source>
</reference>
<dbReference type="GO" id="GO:0009435">
    <property type="term" value="P:NAD+ biosynthetic process"/>
    <property type="evidence" value="ECO:0007669"/>
    <property type="project" value="UniProtKB-UniRule"/>
</dbReference>
<comment type="catalytic activity">
    <reaction evidence="10 11">
        <text>nicotinate beta-D-ribonucleotide + ATP + H(+) = deamido-NAD(+) + diphosphate</text>
        <dbReference type="Rhea" id="RHEA:22860"/>
        <dbReference type="ChEBI" id="CHEBI:15378"/>
        <dbReference type="ChEBI" id="CHEBI:30616"/>
        <dbReference type="ChEBI" id="CHEBI:33019"/>
        <dbReference type="ChEBI" id="CHEBI:57502"/>
        <dbReference type="ChEBI" id="CHEBI:58437"/>
        <dbReference type="EC" id="2.7.7.18"/>
    </reaction>
</comment>
<keyword evidence="5 11" id="KW-0808">Transferase</keyword>
<evidence type="ECO:0000256" key="1">
    <source>
        <dbReference type="ARBA" id="ARBA00002324"/>
    </source>
</evidence>
<gene>
    <name evidence="11" type="primary">nadD</name>
    <name evidence="14" type="ORF">SAMN02745194_01830</name>
</gene>
<keyword evidence="15" id="KW-1185">Reference proteome</keyword>
<proteinExistence type="inferred from homology"/>
<evidence type="ECO:0000256" key="3">
    <source>
        <dbReference type="ARBA" id="ARBA00009014"/>
    </source>
</evidence>
<dbReference type="HAMAP" id="MF_00244">
    <property type="entry name" value="NaMN_adenylyltr"/>
    <property type="match status" value="1"/>
</dbReference>
<dbReference type="Gene3D" id="3.40.50.620">
    <property type="entry name" value="HUPs"/>
    <property type="match status" value="1"/>
</dbReference>
<dbReference type="EC" id="2.7.7.18" evidence="11"/>
<evidence type="ECO:0000313" key="14">
    <source>
        <dbReference type="EMBL" id="SHJ14181.1"/>
    </source>
</evidence>
<comment type="function">
    <text evidence="1 11">Catalyzes the reversible adenylation of nicotinate mononucleotide (NaMN) to nicotinic acid adenine dinucleotide (NaAD).</text>
</comment>
<dbReference type="GO" id="GO:0005524">
    <property type="term" value="F:ATP binding"/>
    <property type="evidence" value="ECO:0007669"/>
    <property type="project" value="UniProtKB-KW"/>
</dbReference>
<dbReference type="CDD" id="cd02165">
    <property type="entry name" value="NMNAT"/>
    <property type="match status" value="1"/>
</dbReference>
<keyword evidence="9 11" id="KW-0520">NAD</keyword>
<keyword evidence="8 11" id="KW-0067">ATP-binding</keyword>
<dbReference type="InterPro" id="IPR004821">
    <property type="entry name" value="Cyt_trans-like"/>
</dbReference>
<evidence type="ECO:0000256" key="9">
    <source>
        <dbReference type="ARBA" id="ARBA00023027"/>
    </source>
</evidence>
<dbReference type="PANTHER" id="PTHR39321">
    <property type="entry name" value="NICOTINATE-NUCLEOTIDE ADENYLYLTRANSFERASE-RELATED"/>
    <property type="match status" value="1"/>
</dbReference>
<keyword evidence="7 11" id="KW-0547">Nucleotide-binding</keyword>
<evidence type="ECO:0000256" key="6">
    <source>
        <dbReference type="ARBA" id="ARBA00022695"/>
    </source>
</evidence>
<sequence>MPPPVPPAGREKPPSLTPPPAHRQPGKWGDGRRVRIGLLGGSFNPAHPGHWHVADMARHVLRLDEVWLLVSPGNPLKPKAGMAPFAERLDSARRIADGRRVIAADVEARLGLRETERTLGRLKQLFPRARFVWIMGADNMIQLPRWRRWRKLARGTPMAVLPRPGYTRRALDGAAAAALRHHRRPCRALLADASNGKGGHAPWCMVPAREHPASATAIRALRAKRALLARATAAGPDHSTQNRPAPASGAPAETG</sequence>
<dbReference type="PANTHER" id="PTHR39321:SF3">
    <property type="entry name" value="PHOSPHOPANTETHEINE ADENYLYLTRANSFERASE"/>
    <property type="match status" value="1"/>
</dbReference>
<name>A0A1M6GW63_9PROT</name>
<evidence type="ECO:0000256" key="4">
    <source>
        <dbReference type="ARBA" id="ARBA00022642"/>
    </source>
</evidence>
<evidence type="ECO:0000256" key="12">
    <source>
        <dbReference type="SAM" id="MobiDB-lite"/>
    </source>
</evidence>
<dbReference type="Proteomes" id="UP000184387">
    <property type="component" value="Unassembled WGS sequence"/>
</dbReference>
<dbReference type="AlphaFoldDB" id="A0A1M6GW63"/>
<feature type="region of interest" description="Disordered" evidence="12">
    <location>
        <begin position="1"/>
        <end position="31"/>
    </location>
</feature>
<evidence type="ECO:0000256" key="8">
    <source>
        <dbReference type="ARBA" id="ARBA00022840"/>
    </source>
</evidence>
<evidence type="ECO:0000256" key="5">
    <source>
        <dbReference type="ARBA" id="ARBA00022679"/>
    </source>
</evidence>
<dbReference type="UniPathway" id="UPA00253">
    <property type="reaction ID" value="UER00332"/>
</dbReference>
<dbReference type="SUPFAM" id="SSF52374">
    <property type="entry name" value="Nucleotidylyl transferase"/>
    <property type="match status" value="1"/>
</dbReference>
<evidence type="ECO:0000256" key="10">
    <source>
        <dbReference type="ARBA" id="ARBA00048721"/>
    </source>
</evidence>
<dbReference type="GO" id="GO:0004515">
    <property type="term" value="F:nicotinate-nucleotide adenylyltransferase activity"/>
    <property type="evidence" value="ECO:0007669"/>
    <property type="project" value="UniProtKB-UniRule"/>
</dbReference>
<evidence type="ECO:0000259" key="13">
    <source>
        <dbReference type="Pfam" id="PF01467"/>
    </source>
</evidence>
<dbReference type="STRING" id="198092.SAMN02745194_01830"/>
<dbReference type="RefSeq" id="WP_073133839.1">
    <property type="nucleotide sequence ID" value="NZ_FQZF01000009.1"/>
</dbReference>
<dbReference type="EMBL" id="FQZF01000009">
    <property type="protein sequence ID" value="SHJ14181.1"/>
    <property type="molecule type" value="Genomic_DNA"/>
</dbReference>
<protein>
    <recommendedName>
        <fullName evidence="11">Probable nicotinate-nucleotide adenylyltransferase</fullName>
        <ecNumber evidence="11">2.7.7.18</ecNumber>
    </recommendedName>
    <alternativeName>
        <fullName evidence="11">Deamido-NAD(+) diphosphorylase</fullName>
    </alternativeName>
    <alternativeName>
        <fullName evidence="11">Deamido-NAD(+) pyrophosphorylase</fullName>
    </alternativeName>
    <alternativeName>
        <fullName evidence="11">Nicotinate mononucleotide adenylyltransferase</fullName>
        <shortName evidence="11">NaMN adenylyltransferase</shortName>
    </alternativeName>
</protein>
<dbReference type="Pfam" id="PF01467">
    <property type="entry name" value="CTP_transf_like"/>
    <property type="match status" value="1"/>
</dbReference>
<accession>A0A1M6GW63</accession>